<feature type="compositionally biased region" description="Basic residues" evidence="1">
    <location>
        <begin position="28"/>
        <end position="42"/>
    </location>
</feature>
<keyword evidence="2" id="KW-1185">Reference proteome</keyword>
<protein>
    <submittedName>
        <fullName evidence="3">Uncharacterized protein LOC108863764</fullName>
    </submittedName>
</protein>
<organism evidence="2 3">
    <name type="scientific">Galendromus occidentalis</name>
    <name type="common">western predatory mite</name>
    <dbReference type="NCBI Taxonomy" id="34638"/>
    <lineage>
        <taxon>Eukaryota</taxon>
        <taxon>Metazoa</taxon>
        <taxon>Ecdysozoa</taxon>
        <taxon>Arthropoda</taxon>
        <taxon>Chelicerata</taxon>
        <taxon>Arachnida</taxon>
        <taxon>Acari</taxon>
        <taxon>Parasitiformes</taxon>
        <taxon>Mesostigmata</taxon>
        <taxon>Gamasina</taxon>
        <taxon>Phytoseioidea</taxon>
        <taxon>Phytoseiidae</taxon>
        <taxon>Typhlodrominae</taxon>
        <taxon>Galendromus</taxon>
    </lineage>
</organism>
<sequence>MTLGESSHRWSRGGGVIGKVLKGIFGRKPSKKSRKASRKRSKDTRSKESDDSLSSDSVERLTKQTEKLIAAIHDQVLPLLETESEDSPDIISKNRVLFALNRAAQRALKRRDVFGDLEQLRAEENEADRVVADFLEKETGRDSTRIQSSSIASKCASCGAPCQKCVGSGNYFRIIEICATRCTRGSSASRDGEPRSSVSWGISEVMDFEMSNDENSAAGFYPDPDSDSDEDSDKDAPRRHPETSGSMEDTKTATHNQVNLRKNQ</sequence>
<gene>
    <name evidence="3" type="primary">LOC108863764</name>
</gene>
<name>A0AAJ7SD16_9ACAR</name>
<dbReference type="RefSeq" id="XP_028966442.1">
    <property type="nucleotide sequence ID" value="XM_029110609.1"/>
</dbReference>
<dbReference type="GeneID" id="108863764"/>
<feature type="region of interest" description="Disordered" evidence="1">
    <location>
        <begin position="21"/>
        <end position="58"/>
    </location>
</feature>
<feature type="compositionally biased region" description="Acidic residues" evidence="1">
    <location>
        <begin position="224"/>
        <end position="233"/>
    </location>
</feature>
<dbReference type="KEGG" id="goe:108863764"/>
<reference evidence="3" key="1">
    <citation type="submission" date="2025-08" db="UniProtKB">
        <authorList>
            <consortium name="RefSeq"/>
        </authorList>
    </citation>
    <scope>IDENTIFICATION</scope>
</reference>
<evidence type="ECO:0000313" key="2">
    <source>
        <dbReference type="Proteomes" id="UP000694867"/>
    </source>
</evidence>
<feature type="compositionally biased region" description="Basic and acidic residues" evidence="1">
    <location>
        <begin position="234"/>
        <end position="252"/>
    </location>
</feature>
<feature type="compositionally biased region" description="Polar residues" evidence="1">
    <location>
        <begin position="253"/>
        <end position="264"/>
    </location>
</feature>
<accession>A0AAJ7SD16</accession>
<dbReference type="AlphaFoldDB" id="A0AAJ7SD16"/>
<evidence type="ECO:0000256" key="1">
    <source>
        <dbReference type="SAM" id="MobiDB-lite"/>
    </source>
</evidence>
<dbReference type="Proteomes" id="UP000694867">
    <property type="component" value="Unplaced"/>
</dbReference>
<evidence type="ECO:0000313" key="3">
    <source>
        <dbReference type="RefSeq" id="XP_028966442.1"/>
    </source>
</evidence>
<feature type="region of interest" description="Disordered" evidence="1">
    <location>
        <begin position="207"/>
        <end position="264"/>
    </location>
</feature>
<proteinExistence type="predicted"/>